<dbReference type="Pfam" id="PF04893">
    <property type="entry name" value="Yip1"/>
    <property type="match status" value="1"/>
</dbReference>
<keyword evidence="4 5" id="KW-0472">Membrane</keyword>
<proteinExistence type="predicted"/>
<feature type="transmembrane region" description="Helical" evidence="5">
    <location>
        <begin position="106"/>
        <end position="126"/>
    </location>
</feature>
<feature type="transmembrane region" description="Helical" evidence="5">
    <location>
        <begin position="71"/>
        <end position="94"/>
    </location>
</feature>
<comment type="subcellular location">
    <subcellularLocation>
        <location evidence="1">Membrane</location>
        <topology evidence="1">Multi-pass membrane protein</topology>
    </subcellularLocation>
</comment>
<dbReference type="EMBL" id="FWXY01000001">
    <property type="protein sequence ID" value="SMC39617.1"/>
    <property type="molecule type" value="Genomic_DNA"/>
</dbReference>
<evidence type="ECO:0000256" key="3">
    <source>
        <dbReference type="ARBA" id="ARBA00022989"/>
    </source>
</evidence>
<evidence type="ECO:0000259" key="6">
    <source>
        <dbReference type="Pfam" id="PF04893"/>
    </source>
</evidence>
<organism evidence="7 8">
    <name type="scientific">Desulfocicer vacuolatum DSM 3385</name>
    <dbReference type="NCBI Taxonomy" id="1121400"/>
    <lineage>
        <taxon>Bacteria</taxon>
        <taxon>Pseudomonadati</taxon>
        <taxon>Thermodesulfobacteriota</taxon>
        <taxon>Desulfobacteria</taxon>
        <taxon>Desulfobacterales</taxon>
        <taxon>Desulfobacteraceae</taxon>
        <taxon>Desulfocicer</taxon>
    </lineage>
</organism>
<protein>
    <submittedName>
        <fullName evidence="7">Yip1 domain-containing protein</fullName>
    </submittedName>
</protein>
<evidence type="ECO:0000256" key="4">
    <source>
        <dbReference type="ARBA" id="ARBA00023136"/>
    </source>
</evidence>
<dbReference type="Proteomes" id="UP000192418">
    <property type="component" value="Unassembled WGS sequence"/>
</dbReference>
<gene>
    <name evidence="7" type="ORF">SAMN02746065_101371</name>
</gene>
<keyword evidence="3 5" id="KW-1133">Transmembrane helix</keyword>
<evidence type="ECO:0000313" key="8">
    <source>
        <dbReference type="Proteomes" id="UP000192418"/>
    </source>
</evidence>
<name>A0A1W1YTT3_9BACT</name>
<accession>A0A1W1YTT3</accession>
<sequence>MFNFSIKNYQFYAYAIVQLLIEPGQFFMELPKKSTKRTTWGFMVLSSLFYAAASLLTGTHGQSVGIMGMVFFMNALGIVLISAVIGHVTLMMLAGKKEVFSGVLSIYAFSSGITFFLSWLPFMLWFTEPWRWWLLYTGFKHSFGLTGKRAFWVVSVSVFIQVCLLYSAIVAFGATG</sequence>
<dbReference type="OrthoDB" id="5457334at2"/>
<reference evidence="7 8" key="1">
    <citation type="submission" date="2017-04" db="EMBL/GenBank/DDBJ databases">
        <authorList>
            <person name="Afonso C.L."/>
            <person name="Miller P.J."/>
            <person name="Scott M.A."/>
            <person name="Spackman E."/>
            <person name="Goraichik I."/>
            <person name="Dimitrov K.M."/>
            <person name="Suarez D.L."/>
            <person name="Swayne D.E."/>
        </authorList>
    </citation>
    <scope>NUCLEOTIDE SEQUENCE [LARGE SCALE GENOMIC DNA]</scope>
    <source>
        <strain evidence="7 8">DSM 3385</strain>
    </source>
</reference>
<feature type="transmembrane region" description="Helical" evidence="5">
    <location>
        <begin position="150"/>
        <end position="174"/>
    </location>
</feature>
<dbReference type="InterPro" id="IPR006977">
    <property type="entry name" value="Yip1_dom"/>
</dbReference>
<dbReference type="STRING" id="1121400.SAMN02746065_101371"/>
<dbReference type="RefSeq" id="WP_084066661.1">
    <property type="nucleotide sequence ID" value="NZ_FWXY01000001.1"/>
</dbReference>
<keyword evidence="2 5" id="KW-0812">Transmembrane</keyword>
<feature type="domain" description="Yip1" evidence="6">
    <location>
        <begin position="18"/>
        <end position="166"/>
    </location>
</feature>
<evidence type="ECO:0000256" key="1">
    <source>
        <dbReference type="ARBA" id="ARBA00004141"/>
    </source>
</evidence>
<feature type="transmembrane region" description="Helical" evidence="5">
    <location>
        <begin position="40"/>
        <end position="59"/>
    </location>
</feature>
<evidence type="ECO:0000256" key="5">
    <source>
        <dbReference type="SAM" id="Phobius"/>
    </source>
</evidence>
<dbReference type="AlphaFoldDB" id="A0A1W1YTT3"/>
<evidence type="ECO:0000256" key="2">
    <source>
        <dbReference type="ARBA" id="ARBA00022692"/>
    </source>
</evidence>
<dbReference type="GO" id="GO:0016020">
    <property type="term" value="C:membrane"/>
    <property type="evidence" value="ECO:0007669"/>
    <property type="project" value="UniProtKB-SubCell"/>
</dbReference>
<evidence type="ECO:0000313" key="7">
    <source>
        <dbReference type="EMBL" id="SMC39617.1"/>
    </source>
</evidence>
<keyword evidence="8" id="KW-1185">Reference proteome</keyword>